<dbReference type="AlphaFoldDB" id="A0A8R7Q0H8"/>
<organism evidence="3 4">
    <name type="scientific">Triticum urartu</name>
    <name type="common">Red wild einkorn</name>
    <name type="synonym">Crithodium urartu</name>
    <dbReference type="NCBI Taxonomy" id="4572"/>
    <lineage>
        <taxon>Eukaryota</taxon>
        <taxon>Viridiplantae</taxon>
        <taxon>Streptophyta</taxon>
        <taxon>Embryophyta</taxon>
        <taxon>Tracheophyta</taxon>
        <taxon>Spermatophyta</taxon>
        <taxon>Magnoliopsida</taxon>
        <taxon>Liliopsida</taxon>
        <taxon>Poales</taxon>
        <taxon>Poaceae</taxon>
        <taxon>BOP clade</taxon>
        <taxon>Pooideae</taxon>
        <taxon>Triticodae</taxon>
        <taxon>Triticeae</taxon>
        <taxon>Triticinae</taxon>
        <taxon>Triticum</taxon>
    </lineage>
</organism>
<dbReference type="RefSeq" id="XP_048568836.1">
    <property type="nucleotide sequence ID" value="XM_048712879.1"/>
</dbReference>
<dbReference type="Gene3D" id="2.60.40.770">
    <property type="match status" value="1"/>
</dbReference>
<dbReference type="SMART" id="SM00737">
    <property type="entry name" value="ML"/>
    <property type="match status" value="1"/>
</dbReference>
<dbReference type="GO" id="GO:0015918">
    <property type="term" value="P:sterol transport"/>
    <property type="evidence" value="ECO:0007669"/>
    <property type="project" value="InterPro"/>
</dbReference>
<sequence length="162" mass="17268">MATKQSLLAASAACISLLLLLTLASSLTAFEFCDKGKDYPVRVSGVKMVPDLVIGGEPNFFTIYASTNKTITQGKLVSAITCGSFHVHSEAEDICTLTSCPATADFEVTHQLDMPSTDPNGAYAIRMEMFGENDEELSCISLGYNLTGGLGLELNITNLFIA</sequence>
<dbReference type="Proteomes" id="UP000015106">
    <property type="component" value="Chromosome 3"/>
</dbReference>
<dbReference type="PANTHER" id="PTHR11306:SF62">
    <property type="entry name" value="OS07G0159800 PROTEIN"/>
    <property type="match status" value="1"/>
</dbReference>
<dbReference type="GeneID" id="125549470"/>
<evidence type="ECO:0000313" key="3">
    <source>
        <dbReference type="EnsemblPlants" id="TuG1812G0300005601.01.T01"/>
    </source>
</evidence>
<reference evidence="3" key="2">
    <citation type="submission" date="2018-03" db="EMBL/GenBank/DDBJ databases">
        <title>The Triticum urartu genome reveals the dynamic nature of wheat genome evolution.</title>
        <authorList>
            <person name="Ling H."/>
            <person name="Ma B."/>
            <person name="Shi X."/>
            <person name="Liu H."/>
            <person name="Dong L."/>
            <person name="Sun H."/>
            <person name="Cao Y."/>
            <person name="Gao Q."/>
            <person name="Zheng S."/>
            <person name="Li Y."/>
            <person name="Yu Y."/>
            <person name="Du H."/>
            <person name="Qi M."/>
            <person name="Li Y."/>
            <person name="Yu H."/>
            <person name="Cui Y."/>
            <person name="Wang N."/>
            <person name="Chen C."/>
            <person name="Wu H."/>
            <person name="Zhao Y."/>
            <person name="Zhang J."/>
            <person name="Li Y."/>
            <person name="Zhou W."/>
            <person name="Zhang B."/>
            <person name="Hu W."/>
            <person name="Eijk M."/>
            <person name="Tang J."/>
            <person name="Witsenboer H."/>
            <person name="Zhao S."/>
            <person name="Li Z."/>
            <person name="Zhang A."/>
            <person name="Wang D."/>
            <person name="Liang C."/>
        </authorList>
    </citation>
    <scope>NUCLEOTIDE SEQUENCE [LARGE SCALE GENOMIC DNA]</scope>
    <source>
        <strain evidence="3">cv. G1812</strain>
    </source>
</reference>
<protein>
    <recommendedName>
        <fullName evidence="2">MD-2-related lipid-recognition domain-containing protein</fullName>
    </recommendedName>
</protein>
<dbReference type="InterPro" id="IPR014756">
    <property type="entry name" value="Ig_E-set"/>
</dbReference>
<dbReference type="InterPro" id="IPR003172">
    <property type="entry name" value="ML_dom"/>
</dbReference>
<accession>A0A8R7Q0H8</accession>
<feature type="signal peptide" evidence="1">
    <location>
        <begin position="1"/>
        <end position="29"/>
    </location>
</feature>
<name>A0A8R7Q0H8_TRIUA</name>
<dbReference type="InterPro" id="IPR039670">
    <property type="entry name" value="NPC2-like"/>
</dbReference>
<keyword evidence="4" id="KW-1185">Reference proteome</keyword>
<evidence type="ECO:0000256" key="1">
    <source>
        <dbReference type="SAM" id="SignalP"/>
    </source>
</evidence>
<reference evidence="3" key="3">
    <citation type="submission" date="2022-06" db="UniProtKB">
        <authorList>
            <consortium name="EnsemblPlants"/>
        </authorList>
    </citation>
    <scope>IDENTIFICATION</scope>
</reference>
<feature type="domain" description="MD-2-related lipid-recognition" evidence="2">
    <location>
        <begin position="30"/>
        <end position="144"/>
    </location>
</feature>
<dbReference type="PANTHER" id="PTHR11306">
    <property type="entry name" value="NIEMANN PICK TYPE C2 PROTEIN NPC2-RELATED"/>
    <property type="match status" value="1"/>
</dbReference>
<dbReference type="Gramene" id="TuG1812G0300005601.01.T01">
    <property type="protein sequence ID" value="TuG1812G0300005601.01.T01"/>
    <property type="gene ID" value="TuG1812G0300005601.01"/>
</dbReference>
<dbReference type="Pfam" id="PF02221">
    <property type="entry name" value="E1_DerP2_DerF2"/>
    <property type="match status" value="1"/>
</dbReference>
<keyword evidence="1" id="KW-0732">Signal</keyword>
<gene>
    <name evidence="3" type="primary">LOC125549470</name>
</gene>
<dbReference type="KEGG" id="tua:125549470"/>
<dbReference type="EnsemblPlants" id="TuG1812G0300005601.01.T01">
    <property type="protein sequence ID" value="TuG1812G0300005601.01.T01"/>
    <property type="gene ID" value="TuG1812G0300005601.01"/>
</dbReference>
<dbReference type="OrthoDB" id="6409159at2759"/>
<evidence type="ECO:0000259" key="2">
    <source>
        <dbReference type="SMART" id="SM00737"/>
    </source>
</evidence>
<proteinExistence type="predicted"/>
<feature type="chain" id="PRO_5035901465" description="MD-2-related lipid-recognition domain-containing protein" evidence="1">
    <location>
        <begin position="30"/>
        <end position="162"/>
    </location>
</feature>
<dbReference type="SUPFAM" id="SSF81296">
    <property type="entry name" value="E set domains"/>
    <property type="match status" value="1"/>
</dbReference>
<reference evidence="4" key="1">
    <citation type="journal article" date="2013" name="Nature">
        <title>Draft genome of the wheat A-genome progenitor Triticum urartu.</title>
        <authorList>
            <person name="Ling H.Q."/>
            <person name="Zhao S."/>
            <person name="Liu D."/>
            <person name="Wang J."/>
            <person name="Sun H."/>
            <person name="Zhang C."/>
            <person name="Fan H."/>
            <person name="Li D."/>
            <person name="Dong L."/>
            <person name="Tao Y."/>
            <person name="Gao C."/>
            <person name="Wu H."/>
            <person name="Li Y."/>
            <person name="Cui Y."/>
            <person name="Guo X."/>
            <person name="Zheng S."/>
            <person name="Wang B."/>
            <person name="Yu K."/>
            <person name="Liang Q."/>
            <person name="Yang W."/>
            <person name="Lou X."/>
            <person name="Chen J."/>
            <person name="Feng M."/>
            <person name="Jian J."/>
            <person name="Zhang X."/>
            <person name="Luo G."/>
            <person name="Jiang Y."/>
            <person name="Liu J."/>
            <person name="Wang Z."/>
            <person name="Sha Y."/>
            <person name="Zhang B."/>
            <person name="Wu H."/>
            <person name="Tang D."/>
            <person name="Shen Q."/>
            <person name="Xue P."/>
            <person name="Zou S."/>
            <person name="Wang X."/>
            <person name="Liu X."/>
            <person name="Wang F."/>
            <person name="Yang Y."/>
            <person name="An X."/>
            <person name="Dong Z."/>
            <person name="Zhang K."/>
            <person name="Zhang X."/>
            <person name="Luo M.C."/>
            <person name="Dvorak J."/>
            <person name="Tong Y."/>
            <person name="Wang J."/>
            <person name="Yang H."/>
            <person name="Li Z."/>
            <person name="Wang D."/>
            <person name="Zhang A."/>
            <person name="Wang J."/>
        </authorList>
    </citation>
    <scope>NUCLEOTIDE SEQUENCE</scope>
    <source>
        <strain evidence="4">cv. G1812</strain>
    </source>
</reference>
<dbReference type="GO" id="GO:0032934">
    <property type="term" value="F:sterol binding"/>
    <property type="evidence" value="ECO:0007669"/>
    <property type="project" value="InterPro"/>
</dbReference>
<evidence type="ECO:0000313" key="4">
    <source>
        <dbReference type="Proteomes" id="UP000015106"/>
    </source>
</evidence>